<keyword evidence="2" id="KW-1185">Reference proteome</keyword>
<accession>A0ABT0WGG0</accession>
<dbReference type="Proteomes" id="UP001523262">
    <property type="component" value="Unassembled WGS sequence"/>
</dbReference>
<evidence type="ECO:0008006" key="3">
    <source>
        <dbReference type="Google" id="ProtNLM"/>
    </source>
</evidence>
<name>A0ABT0WGG0_9BACI</name>
<organism evidence="1 2">
    <name type="scientific">Neobacillus pocheonensis</name>
    <dbReference type="NCBI Taxonomy" id="363869"/>
    <lineage>
        <taxon>Bacteria</taxon>
        <taxon>Bacillati</taxon>
        <taxon>Bacillota</taxon>
        <taxon>Bacilli</taxon>
        <taxon>Bacillales</taxon>
        <taxon>Bacillaceae</taxon>
        <taxon>Neobacillus</taxon>
    </lineage>
</organism>
<evidence type="ECO:0000313" key="2">
    <source>
        <dbReference type="Proteomes" id="UP001523262"/>
    </source>
</evidence>
<protein>
    <recommendedName>
        <fullName evidence="3">MFS transporter</fullName>
    </recommendedName>
</protein>
<reference evidence="1 2" key="1">
    <citation type="submission" date="2022-06" db="EMBL/GenBank/DDBJ databases">
        <authorList>
            <person name="Jeon C.O."/>
        </authorList>
    </citation>
    <scope>NUCLEOTIDE SEQUENCE [LARGE SCALE GENOMIC DNA]</scope>
    <source>
        <strain evidence="1 2">KCTC 13943</strain>
    </source>
</reference>
<evidence type="ECO:0000313" key="1">
    <source>
        <dbReference type="EMBL" id="MCM2535395.1"/>
    </source>
</evidence>
<gene>
    <name evidence="1" type="ORF">NDK43_27465</name>
</gene>
<comment type="caution">
    <text evidence="1">The sequence shown here is derived from an EMBL/GenBank/DDBJ whole genome shotgun (WGS) entry which is preliminary data.</text>
</comment>
<dbReference type="EMBL" id="JAMQCR010000002">
    <property type="protein sequence ID" value="MCM2535395.1"/>
    <property type="molecule type" value="Genomic_DNA"/>
</dbReference>
<proteinExistence type="predicted"/>
<sequence>MNVQTYRMDDAPLNKFHIRITALTFGSNFSDGYALGIIGMALSLLARKCISVHCGMD</sequence>